<dbReference type="AlphaFoldDB" id="A0A2S7UXS6"/>
<protein>
    <submittedName>
        <fullName evidence="1">MerR family transcriptional regulator</fullName>
    </submittedName>
</protein>
<comment type="caution">
    <text evidence="1">The sequence shown here is derived from an EMBL/GenBank/DDBJ whole genome shotgun (WGS) entry which is preliminary data.</text>
</comment>
<gene>
    <name evidence="1" type="ORF">BTO11_11920</name>
</gene>
<organism evidence="1 2">
    <name type="scientific">Psychrosphaera saromensis</name>
    <dbReference type="NCBI Taxonomy" id="716813"/>
    <lineage>
        <taxon>Bacteria</taxon>
        <taxon>Pseudomonadati</taxon>
        <taxon>Pseudomonadota</taxon>
        <taxon>Gammaproteobacteria</taxon>
        <taxon>Alteromonadales</taxon>
        <taxon>Pseudoalteromonadaceae</taxon>
        <taxon>Psychrosphaera</taxon>
    </lineage>
</organism>
<dbReference type="Pfam" id="PF13591">
    <property type="entry name" value="MerR_2"/>
    <property type="match status" value="1"/>
</dbReference>
<name>A0A2S7UXS6_9GAMM</name>
<sequence length="109" mass="12350">MNDIILQGVLLDEDTEFSLEEFCYACSSPTTWVVTLVEVGVLDPVNYQQISLEEQTQWKFSADSLKRARTAMRLQRDLGINEAGIALVLDLLEEIEVLESKVEKLSKTK</sequence>
<dbReference type="OrthoDB" id="5643278at2"/>
<dbReference type="Gene3D" id="1.10.1660.10">
    <property type="match status" value="1"/>
</dbReference>
<keyword evidence="2" id="KW-1185">Reference proteome</keyword>
<reference evidence="1 2" key="1">
    <citation type="submission" date="2016-12" db="EMBL/GenBank/DDBJ databases">
        <title>Diversity of luminous bacteria.</title>
        <authorList>
            <person name="Yoshizawa S."/>
            <person name="Kogure K."/>
        </authorList>
    </citation>
    <scope>NUCLEOTIDE SEQUENCE [LARGE SCALE GENOMIC DNA]</scope>
    <source>
        <strain evidence="1 2">SA4-48</strain>
    </source>
</reference>
<proteinExistence type="predicted"/>
<evidence type="ECO:0000313" key="2">
    <source>
        <dbReference type="Proteomes" id="UP000239007"/>
    </source>
</evidence>
<dbReference type="EMBL" id="MSCH01000003">
    <property type="protein sequence ID" value="PQJ54292.1"/>
    <property type="molecule type" value="Genomic_DNA"/>
</dbReference>
<evidence type="ECO:0000313" key="1">
    <source>
        <dbReference type="EMBL" id="PQJ54292.1"/>
    </source>
</evidence>
<accession>A0A2S7UXS6</accession>
<dbReference type="RefSeq" id="WP_105052805.1">
    <property type="nucleotide sequence ID" value="NZ_BMYG01000006.1"/>
</dbReference>
<dbReference type="Proteomes" id="UP000239007">
    <property type="component" value="Unassembled WGS sequence"/>
</dbReference>